<evidence type="ECO:0000256" key="6">
    <source>
        <dbReference type="ARBA" id="ARBA00022729"/>
    </source>
</evidence>
<evidence type="ECO:0000259" key="16">
    <source>
        <dbReference type="PROSITE" id="PS51471"/>
    </source>
</evidence>
<proteinExistence type="inferred from homology"/>
<evidence type="ECO:0000313" key="17">
    <source>
        <dbReference type="EnsemblMetazoa" id="G6562.3:cds"/>
    </source>
</evidence>
<comment type="cofactor">
    <cofactor evidence="2">
        <name>Fe cation</name>
        <dbReference type="ChEBI" id="CHEBI:24875"/>
    </cofactor>
</comment>
<sequence length="1005" mass="116886">MHSILFFAFCVTIHGLEEDPMTTYYRLYQYGVQFYNEKNFTVAKSLFEKALEDYHFYHQNAINCRVECRREKSTLVENLEESRKVLDILEINIFENFIHQSKCIKRCYKRVFGERPDHHHNSETKRIDKDFEDGRIFQYLQFSYYELKDYTKAASAAYTYFLKHPQDQNARHNVQMYREKFEVKDEEFVDLERKPYQESHIQGELAYYDGNWTDVIIHFEQALREFYSEEERCRLQCEDKLLIPSPFLLSDFFHYLKDLYSPILRCQADCEYKLSRLFADHQDGFLEEHYNFLQYSYYQTGDFERAAEAIGAFLLFNSSHQEMLQNRLFFTTRLGYHDSHLRARKEAVEYVEMRKRLELLLNYVESNDLDETEGGTKEVDHYLKVFEKLGIKVVQTPQDLKGRRFTAEGVLREEQREELLTLVKSTGLDSSEVQTISVPKAIEALKGDPDLEISLRLFLKLSEAVRFYTSKFFNQSSFYTKETKLVCRKPTEQTDEEKETGSSCFPQEDGSCLDLEQEHLDGDPDEFIAVLFINDVDKGGETVFLNRKNKEMAHVRPKRGHFIVFETLDKHMVTPPASQRCVILMTFSSEKAKDNPEYRHAMRFLNELDEEKVRKLHIDHLKMIEEIKDEGVSIIQSGQELHGKERFVADGLMTEGECQKLISLLEAGGLEGDGYRGDKSPLTHNEVFTGLSAERAQKRGGLEGDGYKGKTESGPNKISPHTNLEIFEGITVGRATQLVRSGKLPKDLVQLFLRKSEQARVLVENFFNLTRPLYFDFTHLVCRTAIEEDNEERRDLSHPVHADNCLIQPDGSCLRQFPAYIARDYSAVLYLNCNPDFTGGEFFFAHGNRTEQVTVSPRCGRMVGFNAGDYHGVRAVTKGRRCAIAMWYTMDPNTQELARLQAWKKMAPQNVVQGETLGSGEENEKFDYFEEAEERNVNKEGANFLTDVKDIGINIKIHVEANDLDSEHLQNNDISEKELEFVKETYNKNGVRDNGNRKNNKHGEL</sequence>
<dbReference type="InterPro" id="IPR005123">
    <property type="entry name" value="Oxoglu/Fe-dep_dioxygenase_dom"/>
</dbReference>
<keyword evidence="6 15" id="KW-0732">Signal</keyword>
<evidence type="ECO:0000256" key="7">
    <source>
        <dbReference type="ARBA" id="ARBA00022737"/>
    </source>
</evidence>
<keyword evidence="11" id="KW-0560">Oxidoreductase</keyword>
<dbReference type="Gene3D" id="1.25.40.10">
    <property type="entry name" value="Tetratricopeptide repeat domain"/>
    <property type="match status" value="2"/>
</dbReference>
<evidence type="ECO:0000256" key="14">
    <source>
        <dbReference type="SAM" id="MobiDB-lite"/>
    </source>
</evidence>
<keyword evidence="8" id="KW-0802">TPR repeat</keyword>
<feature type="region of interest" description="Disordered" evidence="14">
    <location>
        <begin position="986"/>
        <end position="1005"/>
    </location>
</feature>
<dbReference type="SUPFAM" id="SSF48452">
    <property type="entry name" value="TPR-like"/>
    <property type="match status" value="1"/>
</dbReference>
<dbReference type="OrthoDB" id="8517835at2759"/>
<keyword evidence="18" id="KW-1185">Reference proteome</keyword>
<evidence type="ECO:0000256" key="13">
    <source>
        <dbReference type="ARBA" id="ARBA00023180"/>
    </source>
</evidence>
<dbReference type="Proteomes" id="UP000005408">
    <property type="component" value="Unassembled WGS sequence"/>
</dbReference>
<evidence type="ECO:0000256" key="10">
    <source>
        <dbReference type="ARBA" id="ARBA00022964"/>
    </source>
</evidence>
<keyword evidence="10" id="KW-0223">Dioxygenase</keyword>
<keyword evidence="13" id="KW-0325">Glycoprotein</keyword>
<dbReference type="Pfam" id="PF13640">
    <property type="entry name" value="2OG-FeII_Oxy_3"/>
    <property type="match status" value="1"/>
</dbReference>
<evidence type="ECO:0000256" key="4">
    <source>
        <dbReference type="ARBA" id="ARBA00012262"/>
    </source>
</evidence>
<evidence type="ECO:0000256" key="15">
    <source>
        <dbReference type="SAM" id="SignalP"/>
    </source>
</evidence>
<organism evidence="17 18">
    <name type="scientific">Magallana gigas</name>
    <name type="common">Pacific oyster</name>
    <name type="synonym">Crassostrea gigas</name>
    <dbReference type="NCBI Taxonomy" id="29159"/>
    <lineage>
        <taxon>Eukaryota</taxon>
        <taxon>Metazoa</taxon>
        <taxon>Spiralia</taxon>
        <taxon>Lophotrochozoa</taxon>
        <taxon>Mollusca</taxon>
        <taxon>Bivalvia</taxon>
        <taxon>Autobranchia</taxon>
        <taxon>Pteriomorphia</taxon>
        <taxon>Ostreida</taxon>
        <taxon>Ostreoidea</taxon>
        <taxon>Ostreidae</taxon>
        <taxon>Magallana</taxon>
    </lineage>
</organism>
<keyword evidence="12" id="KW-0408">Iron</keyword>
<keyword evidence="7" id="KW-0677">Repeat</keyword>
<dbReference type="InterPro" id="IPR039575">
    <property type="entry name" value="P3H"/>
</dbReference>
<dbReference type="InterPro" id="IPR006620">
    <property type="entry name" value="Pro_4_hyd_alph"/>
</dbReference>
<keyword evidence="5" id="KW-0479">Metal-binding</keyword>
<evidence type="ECO:0000256" key="3">
    <source>
        <dbReference type="ARBA" id="ARBA00006487"/>
    </source>
</evidence>
<evidence type="ECO:0000313" key="18">
    <source>
        <dbReference type="Proteomes" id="UP000005408"/>
    </source>
</evidence>
<comment type="cofactor">
    <cofactor evidence="1">
        <name>L-ascorbate</name>
        <dbReference type="ChEBI" id="CHEBI:38290"/>
    </cofactor>
</comment>
<feature type="signal peptide" evidence="15">
    <location>
        <begin position="1"/>
        <end position="15"/>
    </location>
</feature>
<dbReference type="AlphaFoldDB" id="A0A8W8NN43"/>
<reference evidence="17" key="1">
    <citation type="submission" date="2022-08" db="UniProtKB">
        <authorList>
            <consortium name="EnsemblMetazoa"/>
        </authorList>
    </citation>
    <scope>IDENTIFICATION</scope>
    <source>
        <strain evidence="17">05x7-T-G4-1.051#20</strain>
    </source>
</reference>
<evidence type="ECO:0000256" key="2">
    <source>
        <dbReference type="ARBA" id="ARBA00001962"/>
    </source>
</evidence>
<dbReference type="Gene3D" id="2.60.120.620">
    <property type="entry name" value="q2cbj1_9rhob like domain"/>
    <property type="match status" value="2"/>
</dbReference>
<keyword evidence="9" id="KW-0256">Endoplasmic reticulum</keyword>
<dbReference type="EC" id="1.14.11.7" evidence="4"/>
<dbReference type="Pfam" id="PF23557">
    <property type="entry name" value="TPR_leprecan"/>
    <property type="match status" value="1"/>
</dbReference>
<dbReference type="GO" id="GO:0005506">
    <property type="term" value="F:iron ion binding"/>
    <property type="evidence" value="ECO:0007669"/>
    <property type="project" value="InterPro"/>
</dbReference>
<dbReference type="EnsemblMetazoa" id="G6562.3">
    <property type="protein sequence ID" value="G6562.3:cds"/>
    <property type="gene ID" value="G6562"/>
</dbReference>
<evidence type="ECO:0000256" key="8">
    <source>
        <dbReference type="ARBA" id="ARBA00022803"/>
    </source>
</evidence>
<dbReference type="SMART" id="SM00702">
    <property type="entry name" value="P4Hc"/>
    <property type="match status" value="1"/>
</dbReference>
<feature type="chain" id="PRO_5036473273" description="procollagen-proline 3-dioxygenase" evidence="15">
    <location>
        <begin position="16"/>
        <end position="1005"/>
    </location>
</feature>
<evidence type="ECO:0000256" key="5">
    <source>
        <dbReference type="ARBA" id="ARBA00022723"/>
    </source>
</evidence>
<name>A0A8W8NN43_MAGGI</name>
<dbReference type="InterPro" id="IPR056585">
    <property type="entry name" value="Leprecan_dom"/>
</dbReference>
<feature type="domain" description="Fe2OG dioxygenase" evidence="16">
    <location>
        <begin position="778"/>
        <end position="890"/>
    </location>
</feature>
<feature type="compositionally biased region" description="Basic and acidic residues" evidence="14">
    <location>
        <begin position="700"/>
        <end position="711"/>
    </location>
</feature>
<evidence type="ECO:0000256" key="9">
    <source>
        <dbReference type="ARBA" id="ARBA00022824"/>
    </source>
</evidence>
<dbReference type="PANTHER" id="PTHR14049">
    <property type="entry name" value="LEPRECAN 1"/>
    <property type="match status" value="1"/>
</dbReference>
<evidence type="ECO:0000256" key="1">
    <source>
        <dbReference type="ARBA" id="ARBA00001961"/>
    </source>
</evidence>
<evidence type="ECO:0000256" key="12">
    <source>
        <dbReference type="ARBA" id="ARBA00023004"/>
    </source>
</evidence>
<protein>
    <recommendedName>
        <fullName evidence="4">procollagen-proline 3-dioxygenase</fullName>
        <ecNumber evidence="4">1.14.11.7</ecNumber>
    </recommendedName>
</protein>
<dbReference type="GO" id="GO:0019797">
    <property type="term" value="F:procollagen-proline 3-dioxygenase activity"/>
    <property type="evidence" value="ECO:0007669"/>
    <property type="project" value="UniProtKB-EC"/>
</dbReference>
<dbReference type="PROSITE" id="PS51471">
    <property type="entry name" value="FE2OG_OXY"/>
    <property type="match status" value="1"/>
</dbReference>
<dbReference type="InterPro" id="IPR011990">
    <property type="entry name" value="TPR-like_helical_dom_sf"/>
</dbReference>
<accession>A0A8W8NN43</accession>
<dbReference type="GO" id="GO:0031418">
    <property type="term" value="F:L-ascorbic acid binding"/>
    <property type="evidence" value="ECO:0007669"/>
    <property type="project" value="InterPro"/>
</dbReference>
<dbReference type="PANTHER" id="PTHR14049:SF9">
    <property type="entry name" value="PROCOLLAGEN-PROLINE 3-DIOXYGENASE"/>
    <property type="match status" value="1"/>
</dbReference>
<evidence type="ECO:0000256" key="11">
    <source>
        <dbReference type="ARBA" id="ARBA00023002"/>
    </source>
</evidence>
<comment type="similarity">
    <text evidence="3">Belongs to the leprecan family.</text>
</comment>
<dbReference type="GO" id="GO:0032963">
    <property type="term" value="P:collagen metabolic process"/>
    <property type="evidence" value="ECO:0007669"/>
    <property type="project" value="InterPro"/>
</dbReference>
<dbReference type="InterPro" id="IPR044862">
    <property type="entry name" value="Pro_4_hyd_alph_FE2OG_OXY"/>
</dbReference>
<dbReference type="OMA" id="ARPHMEE"/>
<feature type="region of interest" description="Disordered" evidence="14">
    <location>
        <begin position="700"/>
        <end position="720"/>
    </location>
</feature>